<dbReference type="EMBL" id="FN595749">
    <property type="protein sequence ID" value="CCB50332.1"/>
    <property type="molecule type" value="Genomic_DNA"/>
</dbReference>
<keyword evidence="2" id="KW-0805">Transcription regulation</keyword>
<evidence type="ECO:0000256" key="1">
    <source>
        <dbReference type="ARBA" id="ARBA00007692"/>
    </source>
</evidence>
<dbReference type="GO" id="GO:0006353">
    <property type="term" value="P:DNA-templated transcription termination"/>
    <property type="evidence" value="ECO:0007669"/>
    <property type="project" value="UniProtKB-KW"/>
</dbReference>
<dbReference type="ExpressionAtlas" id="F6HDG2">
    <property type="expression patterns" value="baseline and differential"/>
</dbReference>
<keyword evidence="2" id="KW-0804">Transcription</keyword>
<evidence type="ECO:0000313" key="6">
    <source>
        <dbReference type="Proteomes" id="UP000009183"/>
    </source>
</evidence>
<keyword evidence="3" id="KW-0809">Transit peptide</keyword>
<reference evidence="6" key="1">
    <citation type="journal article" date="2007" name="Nature">
        <title>The grapevine genome sequence suggests ancestral hexaploidization in major angiosperm phyla.</title>
        <authorList>
            <consortium name="The French-Italian Public Consortium for Grapevine Genome Characterization."/>
            <person name="Jaillon O."/>
            <person name="Aury J.-M."/>
            <person name="Noel B."/>
            <person name="Policriti A."/>
            <person name="Clepet C."/>
            <person name="Casagrande A."/>
            <person name="Choisne N."/>
            <person name="Aubourg S."/>
            <person name="Vitulo N."/>
            <person name="Jubin C."/>
            <person name="Vezzi A."/>
            <person name="Legeai F."/>
            <person name="Hugueney P."/>
            <person name="Dasilva C."/>
            <person name="Horner D."/>
            <person name="Mica E."/>
            <person name="Jublot D."/>
            <person name="Poulain J."/>
            <person name="Bruyere C."/>
            <person name="Billault A."/>
            <person name="Segurens B."/>
            <person name="Gouyvenoux M."/>
            <person name="Ugarte E."/>
            <person name="Cattonaro F."/>
            <person name="Anthouard V."/>
            <person name="Vico V."/>
            <person name="Del Fabbro C."/>
            <person name="Alaux M."/>
            <person name="Di Gaspero G."/>
            <person name="Dumas V."/>
            <person name="Felice N."/>
            <person name="Paillard S."/>
            <person name="Juman I."/>
            <person name="Moroldo M."/>
            <person name="Scalabrin S."/>
            <person name="Canaguier A."/>
            <person name="Le Clainche I."/>
            <person name="Malacrida G."/>
            <person name="Durand E."/>
            <person name="Pesole G."/>
            <person name="Laucou V."/>
            <person name="Chatelet P."/>
            <person name="Merdinoglu D."/>
            <person name="Delledonne M."/>
            <person name="Pezzotti M."/>
            <person name="Lecharny A."/>
            <person name="Scarpelli C."/>
            <person name="Artiguenave F."/>
            <person name="Pe M.E."/>
            <person name="Valle G."/>
            <person name="Morgante M."/>
            <person name="Caboche M."/>
            <person name="Adam-Blondon A.-F."/>
            <person name="Weissenbach J."/>
            <person name="Quetier F."/>
            <person name="Wincker P."/>
        </authorList>
    </citation>
    <scope>NUCLEOTIDE SEQUENCE [LARGE SCALE GENOMIC DNA]</scope>
    <source>
        <strain evidence="6">cv. Pinot noir / PN40024</strain>
    </source>
</reference>
<dbReference type="FunFam" id="1.25.70.10:FF:000001">
    <property type="entry name" value="Mitochondrial transcription termination factor-like"/>
    <property type="match status" value="2"/>
</dbReference>
<proteinExistence type="inferred from homology"/>
<evidence type="ECO:0000256" key="4">
    <source>
        <dbReference type="SAM" id="SignalP"/>
    </source>
</evidence>
<evidence type="ECO:0000313" key="5">
    <source>
        <dbReference type="EMBL" id="CCB50332.1"/>
    </source>
</evidence>
<feature type="signal peptide" evidence="4">
    <location>
        <begin position="1"/>
        <end position="21"/>
    </location>
</feature>
<comment type="similarity">
    <text evidence="1">Belongs to the mTERF family.</text>
</comment>
<feature type="chain" id="PRO_5003337605" evidence="4">
    <location>
        <begin position="22"/>
        <end position="796"/>
    </location>
</feature>
<dbReference type="GO" id="GO:0009507">
    <property type="term" value="C:chloroplast"/>
    <property type="evidence" value="ECO:0000318"/>
    <property type="project" value="GO_Central"/>
</dbReference>
<protein>
    <submittedName>
        <fullName evidence="5">Uncharacterized protein</fullName>
    </submittedName>
</protein>
<dbReference type="InterPro" id="IPR038538">
    <property type="entry name" value="MTERF_sf"/>
</dbReference>
<dbReference type="Pfam" id="PF02536">
    <property type="entry name" value="mTERF"/>
    <property type="match status" value="3"/>
</dbReference>
<dbReference type="HOGENOM" id="CLU_347602_0_0_1"/>
<dbReference type="AlphaFoldDB" id="F6HDG2"/>
<evidence type="ECO:0000256" key="3">
    <source>
        <dbReference type="ARBA" id="ARBA00022946"/>
    </source>
</evidence>
<dbReference type="eggNOG" id="KOG1267">
    <property type="taxonomic scope" value="Eukaryota"/>
</dbReference>
<gene>
    <name evidence="5" type="ordered locus">VIT_05s0020g01630</name>
</gene>
<dbReference type="PaxDb" id="29760-VIT_05s0020g01630.t01"/>
<keyword evidence="6" id="KW-1185">Reference proteome</keyword>
<keyword evidence="2" id="KW-0806">Transcription termination</keyword>
<dbReference type="PANTHER" id="PTHR13068:SF166">
    <property type="entry name" value="TRANSCRIPTION TERMINATION FACTOR MTERF15, MITOCHONDRIAL-LIKE"/>
    <property type="match status" value="1"/>
</dbReference>
<dbReference type="InterPro" id="IPR003690">
    <property type="entry name" value="MTERF"/>
</dbReference>
<dbReference type="GO" id="GO:0003676">
    <property type="term" value="F:nucleic acid binding"/>
    <property type="evidence" value="ECO:0007669"/>
    <property type="project" value="InterPro"/>
</dbReference>
<dbReference type="Gene3D" id="1.25.70.10">
    <property type="entry name" value="Transcription termination factor 3, mitochondrial"/>
    <property type="match status" value="2"/>
</dbReference>
<dbReference type="OrthoDB" id="637682at2759"/>
<dbReference type="GO" id="GO:0009658">
    <property type="term" value="P:chloroplast organization"/>
    <property type="evidence" value="ECO:0000318"/>
    <property type="project" value="GO_Central"/>
</dbReference>
<name>F6HDG2_VITVI</name>
<keyword evidence="4" id="KW-0732">Signal</keyword>
<evidence type="ECO:0000256" key="2">
    <source>
        <dbReference type="ARBA" id="ARBA00022472"/>
    </source>
</evidence>
<dbReference type="PANTHER" id="PTHR13068">
    <property type="entry name" value="CGI-12 PROTEIN-RELATED"/>
    <property type="match status" value="1"/>
</dbReference>
<accession>F6HDG2</accession>
<organism evidence="5 6">
    <name type="scientific">Vitis vinifera</name>
    <name type="common">Grape</name>
    <dbReference type="NCBI Taxonomy" id="29760"/>
    <lineage>
        <taxon>Eukaryota</taxon>
        <taxon>Viridiplantae</taxon>
        <taxon>Streptophyta</taxon>
        <taxon>Embryophyta</taxon>
        <taxon>Tracheophyta</taxon>
        <taxon>Spermatophyta</taxon>
        <taxon>Magnoliopsida</taxon>
        <taxon>eudicotyledons</taxon>
        <taxon>Gunneridae</taxon>
        <taxon>Pentapetalae</taxon>
        <taxon>rosids</taxon>
        <taxon>Vitales</taxon>
        <taxon>Vitaceae</taxon>
        <taxon>Viteae</taxon>
        <taxon>Vitis</taxon>
    </lineage>
</organism>
<dbReference type="SMART" id="SM00733">
    <property type="entry name" value="Mterf"/>
    <property type="match status" value="12"/>
</dbReference>
<dbReference type="Proteomes" id="UP000009183">
    <property type="component" value="Chromosome 5"/>
</dbReference>
<sequence length="796" mass="90882">MRMIVGFLRKALVLQVRFTLTASPTPQSLHFLPHHFYPFSSSSTSISTSERSESFTVSYLIDSCGLSHKDALSASKLLRFETPEKPDSVLAFFNSHGFSKSQTSKIVKSLPRLLASDPDKTLLPKLQFFYSKGASKPDVAKIVVSTPGILKRSLENQIIPSFNFLKDFLQSDEMAITVVKRFSRILLFDLHTYVASNMNALQEFGVPKSNIAGLLMYRPMAFMVNPNLFRKNLEEVKKMGFNPSQMKFVLAIQAMRAGGESCWERKIDIYKKWGWSEEEIRLAFTKSPWCMIYSEDKIMAKMDFFVNKMGRESSLIAHRPFLIGLSLEKRIIPRYSVVQVLLSKGLINKDISLVVLFESTEKTFLERFVNAYKEEAPQLIKLMMIGFLRKAPVLQVRFNLTASPTPQSLHFLLDHLYLFSSSSSTSISTSEKPHPFTVSYLINSCGLSHKDARSASKYVHFETPDKPNSVLALFNSHGFSKTQTSKIVKKEPQLLLSDPDKTLLPKLQFFYSKGASWPDIAKIVVCSPSILKRSLENQIIPSFNFFKDFLQSDKMAITVVKRFSRILLFDLHTYVASNMNALQEFGVPKSNIAGLLMNQPMAFMVRPNLFRENLEEVKKMGSNPSQMKFVIAIQAIRAGGKSSWERKIDIYKRWGWSEEEIRLAFTKSPWCMIYSEDKIMATMDFFVNKMGRESSSIARRPQLISPSLEKRIIPRYSVVQVLLSKGLISKDFSLSAVFQSTEIMFLHKFVDVYKEEAPQLLNLEHKEMKLNDVAEDCLFNSENPFTISLRVSYLHT</sequence>
<dbReference type="InParanoid" id="F6HDG2"/>